<dbReference type="InterPro" id="IPR025310">
    <property type="entry name" value="DUF4164"/>
</dbReference>
<proteinExistence type="predicted"/>
<evidence type="ECO:0000313" key="2">
    <source>
        <dbReference type="Proteomes" id="UP001156882"/>
    </source>
</evidence>
<sequence>MSVDTALHRLNTALAQLEEVAEHRAELDRTIAGHRIEVQALSEDRSRLAMELDASYARFSTLETANRDVSRRLDQAMDSIRHVLEPQDR</sequence>
<name>A0ABQ6CM09_9HYPH</name>
<organism evidence="1 2">
    <name type="scientific">Labrys miyagiensis</name>
    <dbReference type="NCBI Taxonomy" id="346912"/>
    <lineage>
        <taxon>Bacteria</taxon>
        <taxon>Pseudomonadati</taxon>
        <taxon>Pseudomonadota</taxon>
        <taxon>Alphaproteobacteria</taxon>
        <taxon>Hyphomicrobiales</taxon>
        <taxon>Xanthobacteraceae</taxon>
        <taxon>Labrys</taxon>
    </lineage>
</organism>
<reference evidence="2" key="1">
    <citation type="journal article" date="2019" name="Int. J. Syst. Evol. Microbiol.">
        <title>The Global Catalogue of Microorganisms (GCM) 10K type strain sequencing project: providing services to taxonomists for standard genome sequencing and annotation.</title>
        <authorList>
            <consortium name="The Broad Institute Genomics Platform"/>
            <consortium name="The Broad Institute Genome Sequencing Center for Infectious Disease"/>
            <person name="Wu L."/>
            <person name="Ma J."/>
        </authorList>
    </citation>
    <scope>NUCLEOTIDE SEQUENCE [LARGE SCALE GENOMIC DNA]</scope>
    <source>
        <strain evidence="2">NBRC 101365</strain>
    </source>
</reference>
<evidence type="ECO:0000313" key="1">
    <source>
        <dbReference type="EMBL" id="GLS19900.1"/>
    </source>
</evidence>
<gene>
    <name evidence="1" type="ORF">GCM10007874_29170</name>
</gene>
<accession>A0ABQ6CM09</accession>
<comment type="caution">
    <text evidence="1">The sequence shown here is derived from an EMBL/GenBank/DDBJ whole genome shotgun (WGS) entry which is preliminary data.</text>
</comment>
<dbReference type="Pfam" id="PF13747">
    <property type="entry name" value="DUF4164"/>
    <property type="match status" value="1"/>
</dbReference>
<dbReference type="Proteomes" id="UP001156882">
    <property type="component" value="Unassembled WGS sequence"/>
</dbReference>
<dbReference type="EMBL" id="BSPC01000026">
    <property type="protein sequence ID" value="GLS19900.1"/>
    <property type="molecule type" value="Genomic_DNA"/>
</dbReference>
<keyword evidence="2" id="KW-1185">Reference proteome</keyword>
<evidence type="ECO:0008006" key="3">
    <source>
        <dbReference type="Google" id="ProtNLM"/>
    </source>
</evidence>
<protein>
    <recommendedName>
        <fullName evidence="3">DUF4164 family protein</fullName>
    </recommendedName>
</protein>